<dbReference type="EMBL" id="LAZR01014123">
    <property type="protein sequence ID" value="KKM18871.1"/>
    <property type="molecule type" value="Genomic_DNA"/>
</dbReference>
<dbReference type="AlphaFoldDB" id="A0A0F9HTZ9"/>
<organism evidence="1">
    <name type="scientific">marine sediment metagenome</name>
    <dbReference type="NCBI Taxonomy" id="412755"/>
    <lineage>
        <taxon>unclassified sequences</taxon>
        <taxon>metagenomes</taxon>
        <taxon>ecological metagenomes</taxon>
    </lineage>
</organism>
<sequence>MIERKMNLTSFTILELKIELAKGKKSALKNFWLKLEKSGAPLIEPIKEDKSHKLVTFIVQADKEIKNVVVVCSLANQDDVVSNNICERIENTDIFYKSFVVLNGTRTIYTVSKNNSLKFSRFYDNLMHNWDTLAPDPYNPKRFTQRYRREGQRFVVEYSVLEVPSVKPLKWIKQKKSVIPGSLISVDFYSNILNTKRQIWIYTPNNFDLNNKPSHLVIIFDGKAFIEFTQAPLI</sequence>
<name>A0A0F9HTZ9_9ZZZZ</name>
<dbReference type="SUPFAM" id="SSF81296">
    <property type="entry name" value="E set domains"/>
    <property type="match status" value="1"/>
</dbReference>
<evidence type="ECO:0000313" key="1">
    <source>
        <dbReference type="EMBL" id="KKM18871.1"/>
    </source>
</evidence>
<gene>
    <name evidence="1" type="ORF">LCGC14_1661300</name>
</gene>
<dbReference type="InterPro" id="IPR014756">
    <property type="entry name" value="Ig_E-set"/>
</dbReference>
<reference evidence="1" key="1">
    <citation type="journal article" date="2015" name="Nature">
        <title>Complex archaea that bridge the gap between prokaryotes and eukaryotes.</title>
        <authorList>
            <person name="Spang A."/>
            <person name="Saw J.H."/>
            <person name="Jorgensen S.L."/>
            <person name="Zaremba-Niedzwiedzka K."/>
            <person name="Martijn J."/>
            <person name="Lind A.E."/>
            <person name="van Eijk R."/>
            <person name="Schleper C."/>
            <person name="Guy L."/>
            <person name="Ettema T.J."/>
        </authorList>
    </citation>
    <scope>NUCLEOTIDE SEQUENCE</scope>
</reference>
<comment type="caution">
    <text evidence="1">The sequence shown here is derived from an EMBL/GenBank/DDBJ whole genome shotgun (WGS) entry which is preliminary data.</text>
</comment>
<dbReference type="SUPFAM" id="SSF53474">
    <property type="entry name" value="alpha/beta-Hydrolases"/>
    <property type="match status" value="1"/>
</dbReference>
<accession>A0A0F9HTZ9</accession>
<dbReference type="Gene3D" id="3.40.50.1820">
    <property type="entry name" value="alpha/beta hydrolase"/>
    <property type="match status" value="1"/>
</dbReference>
<dbReference type="InterPro" id="IPR013783">
    <property type="entry name" value="Ig-like_fold"/>
</dbReference>
<dbReference type="Gene3D" id="2.60.40.10">
    <property type="entry name" value="Immunoglobulins"/>
    <property type="match status" value="1"/>
</dbReference>
<dbReference type="InterPro" id="IPR029058">
    <property type="entry name" value="AB_hydrolase_fold"/>
</dbReference>
<feature type="non-terminal residue" evidence="1">
    <location>
        <position position="234"/>
    </location>
</feature>
<proteinExistence type="predicted"/>
<protein>
    <submittedName>
        <fullName evidence="1">Uncharacterized protein</fullName>
    </submittedName>
</protein>